<dbReference type="EC" id="2.3.1.-" evidence="4"/>
<evidence type="ECO:0000256" key="4">
    <source>
        <dbReference type="RuleBase" id="RU365031"/>
    </source>
</evidence>
<dbReference type="Proteomes" id="UP001235343">
    <property type="component" value="Unassembled WGS sequence"/>
</dbReference>
<organism evidence="5 6">
    <name type="scientific">Aquibacillus rhizosphaerae</name>
    <dbReference type="NCBI Taxonomy" id="3051431"/>
    <lineage>
        <taxon>Bacteria</taxon>
        <taxon>Bacillati</taxon>
        <taxon>Bacillota</taxon>
        <taxon>Bacilli</taxon>
        <taxon>Bacillales</taxon>
        <taxon>Bacillaceae</taxon>
        <taxon>Aquibacillus</taxon>
    </lineage>
</organism>
<protein>
    <recommendedName>
        <fullName evidence="4">Aminoglycoside N(3)-acetyltransferase</fullName>
        <ecNumber evidence="4">2.3.1.-</ecNumber>
    </recommendedName>
</protein>
<evidence type="ECO:0000256" key="3">
    <source>
        <dbReference type="ARBA" id="ARBA00023315"/>
    </source>
</evidence>
<evidence type="ECO:0000313" key="6">
    <source>
        <dbReference type="Proteomes" id="UP001235343"/>
    </source>
</evidence>
<dbReference type="RefSeq" id="WP_285932362.1">
    <property type="nucleotide sequence ID" value="NZ_JASTZU010000037.1"/>
</dbReference>
<dbReference type="SUPFAM" id="SSF110710">
    <property type="entry name" value="TTHA0583/YokD-like"/>
    <property type="match status" value="1"/>
</dbReference>
<evidence type="ECO:0000313" key="5">
    <source>
        <dbReference type="EMBL" id="MDL4841149.1"/>
    </source>
</evidence>
<keyword evidence="2 4" id="KW-0808">Transferase</keyword>
<accession>A0ABT7L5L6</accession>
<dbReference type="Pfam" id="PF02522">
    <property type="entry name" value="Antibiotic_NAT"/>
    <property type="match status" value="1"/>
</dbReference>
<dbReference type="InterPro" id="IPR003679">
    <property type="entry name" value="Amioglycoside_AcTrfase"/>
</dbReference>
<proteinExistence type="inferred from homology"/>
<name>A0ABT7L5L6_9BACI</name>
<dbReference type="EMBL" id="JASTZU010000037">
    <property type="protein sequence ID" value="MDL4841149.1"/>
    <property type="molecule type" value="Genomic_DNA"/>
</dbReference>
<comment type="similarity">
    <text evidence="1 4">Belongs to the antibiotic N-acetyltransferase family.</text>
</comment>
<dbReference type="PANTHER" id="PTHR11104">
    <property type="entry name" value="AMINOGLYCOSIDE N3-ACETYLTRANSFERASE"/>
    <property type="match status" value="1"/>
</dbReference>
<dbReference type="PANTHER" id="PTHR11104:SF0">
    <property type="entry name" value="SPBETA PROPHAGE-DERIVED AMINOGLYCOSIDE N(3')-ACETYLTRANSFERASE-LIKE PROTEIN YOKD"/>
    <property type="match status" value="1"/>
</dbReference>
<comment type="caution">
    <text evidence="5">The sequence shown here is derived from an EMBL/GenBank/DDBJ whole genome shotgun (WGS) entry which is preliminary data.</text>
</comment>
<comment type="catalytic activity">
    <reaction evidence="4">
        <text>a 2-deoxystreptamine antibiotic + acetyl-CoA = an N(3)-acetyl-2-deoxystreptamine antibiotic + CoA + H(+)</text>
        <dbReference type="Rhea" id="RHEA:12665"/>
        <dbReference type="ChEBI" id="CHEBI:15378"/>
        <dbReference type="ChEBI" id="CHEBI:57287"/>
        <dbReference type="ChEBI" id="CHEBI:57288"/>
        <dbReference type="ChEBI" id="CHEBI:57921"/>
        <dbReference type="ChEBI" id="CHEBI:77452"/>
        <dbReference type="EC" id="2.3.1.81"/>
    </reaction>
</comment>
<evidence type="ECO:0000256" key="1">
    <source>
        <dbReference type="ARBA" id="ARBA00006383"/>
    </source>
</evidence>
<evidence type="ECO:0000256" key="2">
    <source>
        <dbReference type="ARBA" id="ARBA00022679"/>
    </source>
</evidence>
<dbReference type="InterPro" id="IPR028345">
    <property type="entry name" value="Antibiotic_NAT-like"/>
</dbReference>
<keyword evidence="4" id="KW-0046">Antibiotic resistance</keyword>
<keyword evidence="6" id="KW-1185">Reference proteome</keyword>
<reference evidence="5 6" key="1">
    <citation type="submission" date="2023-06" db="EMBL/GenBank/DDBJ databases">
        <title>Aquibacillus rhizosphaerae LR5S19.</title>
        <authorList>
            <person name="Sun J.-Q."/>
        </authorList>
    </citation>
    <scope>NUCLEOTIDE SEQUENCE [LARGE SCALE GENOMIC DNA]</scope>
    <source>
        <strain evidence="5 6">LR5S19</strain>
    </source>
</reference>
<gene>
    <name evidence="5" type="ORF">QQS35_11870</name>
</gene>
<sequence>MEKAIKNTSYPRTRYSIKKQLVELGLEKGMTVLVHSSLSSMGWVNGGEVAVIQALQDVITIEGTIVMPSQSVVLSDPEEWEYPPVPQDWWEEIKCTMPAYDARITPTTGMGKIVEVFRMFPGVIRSSHPAYSFIGWGKDSKRIIKNQSLSYSLGENSPLAQLYDQEDAYILMLGTGFDSCTGFHLAEYRIPYKNVIQKGAPVYEGGERVWKTYKDLEFREELFKKIGEDFKEKTQFSKEGNVGSASSTLIPFRQAVDFAQTWLTTYDEMFY</sequence>
<keyword evidence="3 4" id="KW-0012">Acyltransferase</keyword>